<dbReference type="EMBL" id="JANURM010000002">
    <property type="protein sequence ID" value="MDL0088343.1"/>
    <property type="molecule type" value="Genomic_DNA"/>
</dbReference>
<organism evidence="1 2">
    <name type="scientific">Campylobacter gastrosuis</name>
    <dbReference type="NCBI Taxonomy" id="2974576"/>
    <lineage>
        <taxon>Bacteria</taxon>
        <taxon>Pseudomonadati</taxon>
        <taxon>Campylobacterota</taxon>
        <taxon>Epsilonproteobacteria</taxon>
        <taxon>Campylobacterales</taxon>
        <taxon>Campylobacteraceae</taxon>
        <taxon>Campylobacter</taxon>
    </lineage>
</organism>
<dbReference type="Proteomes" id="UP001173801">
    <property type="component" value="Unassembled WGS sequence"/>
</dbReference>
<keyword evidence="2" id="KW-1185">Reference proteome</keyword>
<proteinExistence type="predicted"/>
<accession>A0ABT7HPI8</accession>
<protein>
    <recommendedName>
        <fullName evidence="3">DUF4885 domain-containing protein</fullName>
    </recommendedName>
</protein>
<dbReference type="InterPro" id="IPR058078">
    <property type="entry name" value="Cj0814-like"/>
</dbReference>
<dbReference type="RefSeq" id="WP_284936992.1">
    <property type="nucleotide sequence ID" value="NZ_JANURM010000002.1"/>
</dbReference>
<dbReference type="NCBIfam" id="NF046095">
    <property type="entry name" value="flg_dep_Cj0814"/>
    <property type="match status" value="1"/>
</dbReference>
<comment type="caution">
    <text evidence="1">The sequence shown here is derived from an EMBL/GenBank/DDBJ whole genome shotgun (WGS) entry which is preliminary data.</text>
</comment>
<evidence type="ECO:0000313" key="1">
    <source>
        <dbReference type="EMBL" id="MDL0088343.1"/>
    </source>
</evidence>
<reference evidence="1" key="1">
    <citation type="submission" date="2022-08" db="EMBL/GenBank/DDBJ databases">
        <authorList>
            <person name="Wang H."/>
        </authorList>
    </citation>
    <scope>NUCLEOTIDE SEQUENCE</scope>
    <source>
        <strain evidence="1">PS10</strain>
    </source>
</reference>
<evidence type="ECO:0008006" key="3">
    <source>
        <dbReference type="Google" id="ProtNLM"/>
    </source>
</evidence>
<reference evidence="1" key="2">
    <citation type="journal article" date="2023" name="Microorganisms">
        <title>Isolation and Genomic Characteristics of Cat-Borne Campylobacter felis sp. nov. and Sheep-Borne Campylobacter ovis sp. nov.</title>
        <authorList>
            <person name="Wang H."/>
            <person name="Li Y."/>
            <person name="Gu Y."/>
            <person name="Zhou G."/>
            <person name="Chen X."/>
            <person name="Zhang X."/>
            <person name="Shao Z."/>
            <person name="Zhang J."/>
            <person name="Zhang M."/>
        </authorList>
    </citation>
    <scope>NUCLEOTIDE SEQUENCE</scope>
    <source>
        <strain evidence="1">PS10</strain>
    </source>
</reference>
<gene>
    <name evidence="1" type="ORF">NYG85_02995</name>
</gene>
<evidence type="ECO:0000313" key="2">
    <source>
        <dbReference type="Proteomes" id="UP001173801"/>
    </source>
</evidence>
<name>A0ABT7HPI8_9BACT</name>
<sequence>MISLNISNLSFNQTFKATNKVNILKETPNNMVLGYPVDSEGYFTDELNKKAGIPSDYKIHSDTIKSLVKSVTDTHIMTKTFKTIDVAKTISNAYKVLTQLVDENTLNSKDSFNDDDIAKMPQGYEYDKISLKVLKKHQSIEEYMSADASFRPTKREETNRTTTFYNPSTINFYTNKNKLKNSSVYDIFNNMYGGKEDKMMGYTFNTTREKYINQDGSTTKGGLLVGLLNQNHHIFEGETTYRGKVGGFDKNINSKDYQDMLNLWELNNDPNDLTDSQYNALSPELKDYVDFARSLKFVNTAPSDTSNKNEQEMKSPLELLFEQMNKDAKEMLKRLAKKAEQARIKKEPINEMMQFLNKISNELKIEIDIKHTRNLFLGVLDMQNFTPNLDIRA</sequence>